<dbReference type="Pfam" id="PF13116">
    <property type="entry name" value="YhdP"/>
    <property type="match status" value="1"/>
</dbReference>
<dbReference type="InterPro" id="IPR011836">
    <property type="entry name" value="YhdP"/>
</dbReference>
<accession>A0A3N1P0L0</accession>
<sequence>MLAYLLKKFYILCAVLVIALAVVVQSGRSLFPLLANYDRQLTEYLSEQLDLSVSVGRLTADWQELKPSLTLYELSVSDQEGRPLLKADRVLLRLNLVSSALEGRLAWDKIVLRRPQLSLSQGTDGYWGLPDFVADQERPSADEPLAPDDLLTLFEVGTRVELLDASIDLSFASGHQQTFSAPYLLLEHEGDFHRLSLQVDLEGRDRALVAILEGRGDPRDPKNFHTEGYLNLRDFPTLEPLTAIGGILVGESEHRDWYREGRMNASLWFSSQEDGGGYDWVGNLGLDDVALPLEELTLDRVSATIGGEWRRSGRWQVALQDLSAEWRDRALEPLQVSVSTARTNAPIHWMIDHIDLRYWTTLADQLGLLGDGRLQEVVRTLNPQGDVRHLQLTVPQDDWRGWELMAELGDVAVEPWQGVPGLNGVTGFVEANQRGGHVDLDSRNGFEMFFAKTYDEPMTYQSARGQVAWHLRPDENQIYVNSGPLSLRGPGESATGSMWLSLPWERNTGDIDLYLDIRGEDLNANVYDKYLPKVVPASLTDWLTRSLGDNNPGTARSAHFLFRGTLNRPGQPRVRSYQLALEMAGADLNYHPDWPPLSDLTGQLMLDNNRVDARVEQARLYNSTLENARIQVAENPVGEGLLLNIDGQLQALASDGLQLLREGYLRRYVGDNMDAWSVQGTIDAELDLAIPLQPDQAGAAQQVAMDLTLPRLTMNDLNLSARDLSGPLRYDNEQGLSSEGLTGELFGEPLTLAIASRQEQDRSVTAIDLNGRASGAVLAEWAQRPALQFLDGTFAFDGELELSHYRDPEPDRDQQLAAFTLSSDLRGVSLNVPAPIGKTAEQTRELTASVILGRQSAQAELYYNDHLQARAQIDLERQQLQRVSVGLGVPAQLPEAPGVHLSGAMETLDLEGWQDLLRRYQDLVADDEQPTPETAFEGLPVEVDLALTRYSLGPLELEEIELGAVSTERGWRLTFTNPELAGELDWAPGQPLALRLARVDLPRSVLESAVGASESADPFDPRSLPEAQVSIESLMLGGEDYGQWEFRLAPGDQGVIVDQLQGRIRGLTVTGQDEGTGGRLLWSQSEDTPERTYLAASLRAGNLSEVMQRWGQSDILESESANYRLDISWAGAPQAFDLETLEGDVRFNVTSGRFKRNPAAGSDGILRLFAVLNFDSLARRLRLDFSDLYQSGLAYDSIEGLMTFDKGTLVFSEPVQVRSPSSRLQLAGRANLVDETLDTRLIATLPVAGNLTFLTAVAAGLPAAAGVFLVSKLFEKQVDQATSISYTIRGDWDDPTIKFDRMFEGGTGLTTENGSTEPQSPEEP</sequence>
<evidence type="ECO:0000259" key="2">
    <source>
        <dbReference type="Pfam" id="PF13116"/>
    </source>
</evidence>
<dbReference type="OrthoDB" id="9762238at2"/>
<name>A0A3N1P0L0_9GAMM</name>
<keyword evidence="4" id="KW-1185">Reference proteome</keyword>
<feature type="domain" description="YhdP central" evidence="2">
    <location>
        <begin position="5"/>
        <end position="1297"/>
    </location>
</feature>
<evidence type="ECO:0000313" key="4">
    <source>
        <dbReference type="Proteomes" id="UP000273643"/>
    </source>
</evidence>
<comment type="caution">
    <text evidence="3">The sequence shown here is derived from an EMBL/GenBank/DDBJ whole genome shotgun (WGS) entry which is preliminary data.</text>
</comment>
<dbReference type="NCBIfam" id="TIGR02099">
    <property type="entry name" value="YhdP family protein"/>
    <property type="match status" value="1"/>
</dbReference>
<dbReference type="InterPro" id="IPR025263">
    <property type="entry name" value="YhdP_central"/>
</dbReference>
<dbReference type="EMBL" id="RJUK01000001">
    <property type="protein sequence ID" value="ROQ20787.1"/>
    <property type="molecule type" value="Genomic_DNA"/>
</dbReference>
<dbReference type="Proteomes" id="UP000273643">
    <property type="component" value="Unassembled WGS sequence"/>
</dbReference>
<feature type="region of interest" description="Disordered" evidence="1">
    <location>
        <begin position="1303"/>
        <end position="1324"/>
    </location>
</feature>
<gene>
    <name evidence="3" type="ORF">EDC38_1404</name>
</gene>
<dbReference type="PANTHER" id="PTHR38690:SF1">
    <property type="entry name" value="PROTEASE"/>
    <property type="match status" value="1"/>
</dbReference>
<evidence type="ECO:0000256" key="1">
    <source>
        <dbReference type="SAM" id="MobiDB-lite"/>
    </source>
</evidence>
<proteinExistence type="predicted"/>
<reference evidence="3 4" key="1">
    <citation type="submission" date="2018-11" db="EMBL/GenBank/DDBJ databases">
        <title>Genomic Encyclopedia of Type Strains, Phase IV (KMG-IV): sequencing the most valuable type-strain genomes for metagenomic binning, comparative biology and taxonomic classification.</title>
        <authorList>
            <person name="Goeker M."/>
        </authorList>
    </citation>
    <scope>NUCLEOTIDE SEQUENCE [LARGE SCALE GENOMIC DNA]</scope>
    <source>
        <strain evidence="3 4">DSM 16974</strain>
    </source>
</reference>
<feature type="compositionally biased region" description="Polar residues" evidence="1">
    <location>
        <begin position="1309"/>
        <end position="1324"/>
    </location>
</feature>
<evidence type="ECO:0000313" key="3">
    <source>
        <dbReference type="EMBL" id="ROQ20787.1"/>
    </source>
</evidence>
<dbReference type="RefSeq" id="WP_123637886.1">
    <property type="nucleotide sequence ID" value="NZ_RJUK01000001.1"/>
</dbReference>
<organism evidence="3 4">
    <name type="scientific">Marinimicrobium koreense</name>
    <dbReference type="NCBI Taxonomy" id="306545"/>
    <lineage>
        <taxon>Bacteria</taxon>
        <taxon>Pseudomonadati</taxon>
        <taxon>Pseudomonadota</taxon>
        <taxon>Gammaproteobacteria</taxon>
        <taxon>Cellvibrionales</taxon>
        <taxon>Cellvibrionaceae</taxon>
        <taxon>Marinimicrobium</taxon>
    </lineage>
</organism>
<dbReference type="PANTHER" id="PTHR38690">
    <property type="entry name" value="PROTEASE-RELATED"/>
    <property type="match status" value="1"/>
</dbReference>
<protein>
    <submittedName>
        <fullName evidence="3">Uncharacterized protein (TIGR02099 family)</fullName>
    </submittedName>
</protein>